<name>A0A368G5C1_ANCCA</name>
<dbReference type="Pfam" id="PF07245">
    <property type="entry name" value="Phlebovirus_G2"/>
    <property type="match status" value="1"/>
</dbReference>
<dbReference type="EMBL" id="JOJR01000332">
    <property type="protein sequence ID" value="RCN39552.1"/>
    <property type="molecule type" value="Genomic_DNA"/>
</dbReference>
<evidence type="ECO:0000313" key="3">
    <source>
        <dbReference type="EMBL" id="RCN39552.1"/>
    </source>
</evidence>
<protein>
    <recommendedName>
        <fullName evidence="2">Phlebovirus glycoprotein G2 fusion domain-containing protein</fullName>
    </recommendedName>
</protein>
<dbReference type="STRING" id="29170.A0A368G5C1"/>
<feature type="domain" description="Phlebovirus glycoprotein G2 fusion" evidence="2">
    <location>
        <begin position="139"/>
        <end position="454"/>
    </location>
</feature>
<dbReference type="Proteomes" id="UP000252519">
    <property type="component" value="Unassembled WGS sequence"/>
</dbReference>
<dbReference type="Gene3D" id="2.60.40.3770">
    <property type="match status" value="1"/>
</dbReference>
<comment type="caution">
    <text evidence="3">The sequence shown here is derived from an EMBL/GenBank/DDBJ whole genome shotgun (WGS) entry which is preliminary data.</text>
</comment>
<dbReference type="Gene3D" id="2.60.98.50">
    <property type="match status" value="1"/>
</dbReference>
<evidence type="ECO:0000259" key="2">
    <source>
        <dbReference type="Pfam" id="PF07245"/>
    </source>
</evidence>
<reference evidence="3 4" key="1">
    <citation type="submission" date="2014-10" db="EMBL/GenBank/DDBJ databases">
        <title>Draft genome of the hookworm Ancylostoma caninum.</title>
        <authorList>
            <person name="Mitreva M."/>
        </authorList>
    </citation>
    <scope>NUCLEOTIDE SEQUENCE [LARGE SCALE GENOMIC DNA]</scope>
    <source>
        <strain evidence="3 4">Baltimore</strain>
    </source>
</reference>
<keyword evidence="1" id="KW-1133">Transmembrane helix</keyword>
<evidence type="ECO:0000313" key="4">
    <source>
        <dbReference type="Proteomes" id="UP000252519"/>
    </source>
</evidence>
<gene>
    <name evidence="3" type="ORF">ANCCAN_14524</name>
</gene>
<feature type="transmembrane region" description="Helical" evidence="1">
    <location>
        <begin position="48"/>
        <end position="72"/>
    </location>
</feature>
<dbReference type="AlphaFoldDB" id="A0A368G5C1"/>
<keyword evidence="1" id="KW-0812">Transmembrane</keyword>
<keyword evidence="4" id="KW-1185">Reference proteome</keyword>
<proteinExistence type="predicted"/>
<evidence type="ECO:0000256" key="1">
    <source>
        <dbReference type="SAM" id="Phobius"/>
    </source>
</evidence>
<accession>A0A368G5C1</accession>
<sequence>MHGSMYWSYNAGFQRNSLSNKNYLHTGGRHFLYKFALSFLNPECSPRAAIIATAVGLYITTALIYVLCYVPVTLGLPCRILCNLLAFCIRAVPRAGFRTWQHLRRRREQFRRTPRIDVLLNTPLLAVVLLACISAAESCQNVDIFELKTNVCILSSTGNETCTIDTTQMLKLNTSHQQACFRIQKKGELLKEIRLEWKKLQLICDRQTIMFTRNTQQKVVDSKRCPRSGSCKEEKCARINTTALLLELRQGNDFPGVTFCVESCGGPGCGCFYISSGCLFYRVYAVPADDDIYEIFRCPRWREEVVIKMTTIQPDRGEQESVVILQPTVPQERGAAKLTLSSITIPPTPALQTPFITNGKNTAKWIINDPPTLQCASREAAKSLECDIQTNCRCQPAENSVNCACIDNNITNLFHSDLQNLLSIRRPWIEFEETFVEENITAVKATIPSLSTTEILVTIKEGFDSTFKGVTHSICTVDDDTIEGCYQCPQGAVAKIFCQSRERPTLASIVCDETAFTVPCDPQGVTSPLRFTFNHAQVRNKCESSCGGIAKHQFEIAGVLH</sequence>
<organism evidence="3 4">
    <name type="scientific">Ancylostoma caninum</name>
    <name type="common">Dog hookworm</name>
    <dbReference type="NCBI Taxonomy" id="29170"/>
    <lineage>
        <taxon>Eukaryota</taxon>
        <taxon>Metazoa</taxon>
        <taxon>Ecdysozoa</taxon>
        <taxon>Nematoda</taxon>
        <taxon>Chromadorea</taxon>
        <taxon>Rhabditida</taxon>
        <taxon>Rhabditina</taxon>
        <taxon>Rhabditomorpha</taxon>
        <taxon>Strongyloidea</taxon>
        <taxon>Ancylostomatidae</taxon>
        <taxon>Ancylostomatinae</taxon>
        <taxon>Ancylostoma</taxon>
    </lineage>
</organism>
<dbReference type="OrthoDB" id="5875705at2759"/>
<keyword evidence="1" id="KW-0472">Membrane</keyword>
<dbReference type="InterPro" id="IPR009878">
    <property type="entry name" value="Phlebovirus_G2_fusion"/>
</dbReference>